<sequence length="63" mass="6874">MFIIELLNPDAFSGTGSIILLELTDEDSAMRAARKIAAETGRRVTVRKEDMQIIGTISAPTTH</sequence>
<accession>A0ABY8JJL5</accession>
<organism evidence="1 2">
    <name type="scientific">Bradyrhizobium brasilense</name>
    <dbReference type="NCBI Taxonomy" id="1419277"/>
    <lineage>
        <taxon>Bacteria</taxon>
        <taxon>Pseudomonadati</taxon>
        <taxon>Pseudomonadota</taxon>
        <taxon>Alphaproteobacteria</taxon>
        <taxon>Hyphomicrobiales</taxon>
        <taxon>Nitrobacteraceae</taxon>
        <taxon>Bradyrhizobium</taxon>
    </lineage>
</organism>
<dbReference type="RefSeq" id="WP_057019190.1">
    <property type="nucleotide sequence ID" value="NZ_CP121646.1"/>
</dbReference>
<keyword evidence="2" id="KW-1185">Reference proteome</keyword>
<evidence type="ECO:0000313" key="2">
    <source>
        <dbReference type="Proteomes" id="UP001221546"/>
    </source>
</evidence>
<protein>
    <submittedName>
        <fullName evidence="1">Uncharacterized protein</fullName>
    </submittedName>
</protein>
<dbReference type="Proteomes" id="UP001221546">
    <property type="component" value="Chromosome"/>
</dbReference>
<dbReference type="EMBL" id="CP121646">
    <property type="protein sequence ID" value="WFU65827.1"/>
    <property type="molecule type" value="Genomic_DNA"/>
</dbReference>
<name>A0ABY8JJL5_9BRAD</name>
<proteinExistence type="predicted"/>
<reference evidence="1 2" key="1">
    <citation type="submission" date="2023-04" db="EMBL/GenBank/DDBJ databases">
        <title>Australian commercial rhizobial inoculants.</title>
        <authorList>
            <person name="Kohlmeier M.G."/>
            <person name="O'Hara G.W."/>
            <person name="Colombi E."/>
            <person name="Ramsay J.P."/>
            <person name="Terpolilli J."/>
        </authorList>
    </citation>
    <scope>NUCLEOTIDE SEQUENCE [LARGE SCALE GENOMIC DNA]</scope>
    <source>
        <strain evidence="1 2">CB627</strain>
    </source>
</reference>
<evidence type="ECO:0000313" key="1">
    <source>
        <dbReference type="EMBL" id="WFU65827.1"/>
    </source>
</evidence>
<gene>
    <name evidence="1" type="ORF">QA636_10065</name>
</gene>